<evidence type="ECO:0000259" key="2">
    <source>
        <dbReference type="Pfam" id="PF13625"/>
    </source>
</evidence>
<gene>
    <name evidence="3" type="ORF">ACFQ03_00520</name>
</gene>
<feature type="domain" description="Helicase XPB/Ssl2 N-terminal" evidence="2">
    <location>
        <begin position="371"/>
        <end position="460"/>
    </location>
</feature>
<keyword evidence="3" id="KW-0347">Helicase</keyword>
<evidence type="ECO:0000256" key="1">
    <source>
        <dbReference type="SAM" id="MobiDB-lite"/>
    </source>
</evidence>
<keyword evidence="4" id="KW-1185">Reference proteome</keyword>
<dbReference type="Pfam" id="PF13625">
    <property type="entry name" value="Helicase_C_3"/>
    <property type="match status" value="1"/>
</dbReference>
<proteinExistence type="predicted"/>
<dbReference type="EMBL" id="JBHTIU010000001">
    <property type="protein sequence ID" value="MFD0867628.1"/>
    <property type="molecule type" value="Genomic_DNA"/>
</dbReference>
<organism evidence="3 4">
    <name type="scientific">Paenibacillus residui</name>
    <dbReference type="NCBI Taxonomy" id="629724"/>
    <lineage>
        <taxon>Bacteria</taxon>
        <taxon>Bacillati</taxon>
        <taxon>Bacillota</taxon>
        <taxon>Bacilli</taxon>
        <taxon>Bacillales</taxon>
        <taxon>Paenibacillaceae</taxon>
        <taxon>Paenibacillus</taxon>
    </lineage>
</organism>
<evidence type="ECO:0000313" key="3">
    <source>
        <dbReference type="EMBL" id="MFD0867628.1"/>
    </source>
</evidence>
<protein>
    <submittedName>
        <fullName evidence="3">Helicase-associated domain-containing protein</fullName>
    </submittedName>
</protein>
<sequence>MLGLADLAAKLSAPEAGRLIGWREGDRLEEWSLTERTIPGELSIDKRVWGEDLAQWEKHTLQVILDRFGAHPFDPVKLEQAAEEIGIAGAEIRRGLSGLKEKQMVFAFRKAWGEYIYALPWELARLWHRKIARPGAVPLSSDTFGAPLAETSYGRGLLFDLFYFLRYLASNEIHLTKKGTVPKRHLQKIDSLLTVDAAALRPLSYPYVHCDIYNESLVLVLDASLRLGLAVMKDGELKLCRERAADWLKLSTESMRRILYAYWVRISFPYVPSWQHQVIWLMERIPVNRQGRLGDILDVLRDCRPLSEEERKQEFHAESVLALWLKPLAELGLVDLAECGTDAEETCFRWTFTPDLEAACPNGKAEADKCYVQPDFEIVVPPGVPFRTRWMLEAMCERQQSDQVAVYRLSKESMNKALAEGYDLEQCMGCLRDESLYGLPDNVAQMIMQWTAREARTEMENKESEGTGAHSAVSPEYVNESDGGVRNEGAAYFSFLTVNGPGLILSDYAWDRWPIDCSIPSADELYPGWREVPLKWFRECHSYHLSTRKEMISRALEWKAALRLASSSEEVLLVPIRILDSEGKWRVAGRTQTSACVVDPQEWEQIQIILPEISKGSSS</sequence>
<keyword evidence="3" id="KW-0067">ATP-binding</keyword>
<keyword evidence="3" id="KW-0378">Hydrolase</keyword>
<dbReference type="GO" id="GO:0004386">
    <property type="term" value="F:helicase activity"/>
    <property type="evidence" value="ECO:0007669"/>
    <property type="project" value="UniProtKB-KW"/>
</dbReference>
<dbReference type="Proteomes" id="UP001597120">
    <property type="component" value="Unassembled WGS sequence"/>
</dbReference>
<dbReference type="RefSeq" id="WP_379285402.1">
    <property type="nucleotide sequence ID" value="NZ_JBHTIU010000001.1"/>
</dbReference>
<dbReference type="InterPro" id="IPR032830">
    <property type="entry name" value="XPB/Ssl2_N"/>
</dbReference>
<name>A0ABW3D371_9BACL</name>
<keyword evidence="3" id="KW-0547">Nucleotide-binding</keyword>
<reference evidence="4" key="1">
    <citation type="journal article" date="2019" name="Int. J. Syst. Evol. Microbiol.">
        <title>The Global Catalogue of Microorganisms (GCM) 10K type strain sequencing project: providing services to taxonomists for standard genome sequencing and annotation.</title>
        <authorList>
            <consortium name="The Broad Institute Genomics Platform"/>
            <consortium name="The Broad Institute Genome Sequencing Center for Infectious Disease"/>
            <person name="Wu L."/>
            <person name="Ma J."/>
        </authorList>
    </citation>
    <scope>NUCLEOTIDE SEQUENCE [LARGE SCALE GENOMIC DNA]</scope>
    <source>
        <strain evidence="4">CCUG 57263</strain>
    </source>
</reference>
<accession>A0ABW3D371</accession>
<feature type="region of interest" description="Disordered" evidence="1">
    <location>
        <begin position="459"/>
        <end position="481"/>
    </location>
</feature>
<evidence type="ECO:0000313" key="4">
    <source>
        <dbReference type="Proteomes" id="UP001597120"/>
    </source>
</evidence>
<comment type="caution">
    <text evidence="3">The sequence shown here is derived from an EMBL/GenBank/DDBJ whole genome shotgun (WGS) entry which is preliminary data.</text>
</comment>